<evidence type="ECO:0000313" key="1">
    <source>
        <dbReference type="EMBL" id="VDD59751.1"/>
    </source>
</evidence>
<sequence>MVEYGRPDLWMMVQGVGTNLINECIGWYEQIISVVWVKSQGRSGQMMTHQFQVMKGQMYMLILSKTSQMLLMSVGMGFSTERNALLVVSYTSIFDGHFSVTTGFVSITPTVTGLCLLHPPLELTFFVYVFLDKPELISPHSITASVATRLQEKRGKCDIEDAGGSMSYRKSTTNGEMKQRRPVRRLERLVDESHCVVLSEASSRGFIAPFGRCVAGKVLEYFRLRPISRGYSGPD</sequence>
<proteinExistence type="predicted"/>
<protein>
    <submittedName>
        <fullName evidence="1">Uncharacterized protein</fullName>
    </submittedName>
</protein>
<reference evidence="1" key="1">
    <citation type="submission" date="2018-11" db="EMBL/GenBank/DDBJ databases">
        <authorList>
            <consortium name="Genoscope - CEA"/>
            <person name="William W."/>
        </authorList>
    </citation>
    <scope>NUCLEOTIDE SEQUENCE</scope>
</reference>
<name>A0A3P6GJ34_BRAOL</name>
<gene>
    <name evidence="1" type="ORF">BOLC6T35204H</name>
</gene>
<accession>A0A3P6GJ34</accession>
<dbReference type="AlphaFoldDB" id="A0A3P6GJ34"/>
<organism evidence="1">
    <name type="scientific">Brassica oleracea</name>
    <name type="common">Wild cabbage</name>
    <dbReference type="NCBI Taxonomy" id="3712"/>
    <lineage>
        <taxon>Eukaryota</taxon>
        <taxon>Viridiplantae</taxon>
        <taxon>Streptophyta</taxon>
        <taxon>Embryophyta</taxon>
        <taxon>Tracheophyta</taxon>
        <taxon>Spermatophyta</taxon>
        <taxon>Magnoliopsida</taxon>
        <taxon>eudicotyledons</taxon>
        <taxon>Gunneridae</taxon>
        <taxon>Pentapetalae</taxon>
        <taxon>rosids</taxon>
        <taxon>malvids</taxon>
        <taxon>Brassicales</taxon>
        <taxon>Brassicaceae</taxon>
        <taxon>Brassiceae</taxon>
        <taxon>Brassica</taxon>
    </lineage>
</organism>
<dbReference type="EMBL" id="LR031880">
    <property type="protein sequence ID" value="VDD59751.1"/>
    <property type="molecule type" value="Genomic_DNA"/>
</dbReference>